<comment type="caution">
    <text evidence="1">The sequence shown here is derived from an EMBL/GenBank/DDBJ whole genome shotgun (WGS) entry which is preliminary data.</text>
</comment>
<accession>A0A317ES08</accession>
<evidence type="ECO:0000313" key="2">
    <source>
        <dbReference type="Proteomes" id="UP000245379"/>
    </source>
</evidence>
<dbReference type="EMBL" id="QGNZ01000001">
    <property type="protein sequence ID" value="PWS28877.1"/>
    <property type="molecule type" value="Genomic_DNA"/>
</dbReference>
<reference evidence="1 2" key="1">
    <citation type="submission" date="2018-05" db="EMBL/GenBank/DDBJ databases">
        <title>Pedobacter paludis sp. nov., isolated from wetland soil.</title>
        <authorList>
            <person name="Zhang Y."/>
            <person name="Wang G."/>
        </authorList>
    </citation>
    <scope>NUCLEOTIDE SEQUENCE [LARGE SCALE GENOMIC DNA]</scope>
    <source>
        <strain evidence="1 2">KCTC22721</strain>
    </source>
</reference>
<organism evidence="1 2">
    <name type="scientific">Pedobacter yonginense</name>
    <dbReference type="NCBI Taxonomy" id="651869"/>
    <lineage>
        <taxon>Bacteria</taxon>
        <taxon>Pseudomonadati</taxon>
        <taxon>Bacteroidota</taxon>
        <taxon>Sphingobacteriia</taxon>
        <taxon>Sphingobacteriales</taxon>
        <taxon>Sphingobacteriaceae</taxon>
        <taxon>Pedobacter</taxon>
    </lineage>
</organism>
<evidence type="ECO:0000313" key="1">
    <source>
        <dbReference type="EMBL" id="PWS28877.1"/>
    </source>
</evidence>
<dbReference type="Proteomes" id="UP000245379">
    <property type="component" value="Unassembled WGS sequence"/>
</dbReference>
<gene>
    <name evidence="1" type="ORF">DHW03_03315</name>
</gene>
<sequence>MVLGSNPSGITDIQKPSFINFKDGFFVLFYFLTLTKLYNRDFVSDVRDPSLLRLKKQNLISKSLDFVD</sequence>
<protein>
    <submittedName>
        <fullName evidence="1">Uncharacterized protein</fullName>
    </submittedName>
</protein>
<keyword evidence="2" id="KW-1185">Reference proteome</keyword>
<dbReference type="AlphaFoldDB" id="A0A317ES08"/>
<proteinExistence type="predicted"/>
<name>A0A317ES08_9SPHI</name>